<organism evidence="13 14">
    <name type="scientific">Caenorhabditis tropicalis</name>
    <dbReference type="NCBI Taxonomy" id="1561998"/>
    <lineage>
        <taxon>Eukaryota</taxon>
        <taxon>Metazoa</taxon>
        <taxon>Ecdysozoa</taxon>
        <taxon>Nematoda</taxon>
        <taxon>Chromadorea</taxon>
        <taxon>Rhabditida</taxon>
        <taxon>Rhabditina</taxon>
        <taxon>Rhabditomorpha</taxon>
        <taxon>Rhabditoidea</taxon>
        <taxon>Rhabditidae</taxon>
        <taxon>Peloderinae</taxon>
        <taxon>Caenorhabditis</taxon>
    </lineage>
</organism>
<reference evidence="14" key="1">
    <citation type="submission" date="2016-11" db="UniProtKB">
        <authorList>
            <consortium name="WormBaseParasite"/>
        </authorList>
    </citation>
    <scope>IDENTIFICATION</scope>
</reference>
<keyword evidence="3" id="KW-0813">Transport</keyword>
<keyword evidence="11" id="KW-0407">Ion channel</keyword>
<dbReference type="GO" id="GO:0016020">
    <property type="term" value="C:membrane"/>
    <property type="evidence" value="ECO:0007669"/>
    <property type="project" value="InterPro"/>
</dbReference>
<dbReference type="AlphaFoldDB" id="A0A1I7TFP0"/>
<dbReference type="STRING" id="1561998.A0A1I7TFP0"/>
<evidence type="ECO:0000256" key="1">
    <source>
        <dbReference type="ARBA" id="ARBA00004127"/>
    </source>
</evidence>
<dbReference type="WBParaSite" id="Csp11.Scaffold602.g5478.t1">
    <property type="protein sequence ID" value="Csp11.Scaffold602.g5478.t1"/>
    <property type="gene ID" value="Csp11.Scaffold602.g5478"/>
</dbReference>
<keyword evidence="8 12" id="KW-1133">Transmembrane helix</keyword>
<comment type="similarity">
    <text evidence="2">Belongs to the TMEM38 family.</text>
</comment>
<evidence type="ECO:0000313" key="14">
    <source>
        <dbReference type="WBParaSite" id="Csp11.Scaffold602.g5478.t1"/>
    </source>
</evidence>
<sequence length="315" mass="35330">MGWVPDEWSIDHDTLIDAGGYVQKLKLYPYFDAAHYILTCISVRRDLGPDGISFSRKHPFSCWLSCMLMSFAGSFLSCFLLGEPIISPLKQHNDVILGTIVWYLIFYSPFDIVFKLANWFPVKVILSVLKEIQRTHKIAAGVKHAGRIYPESYLVQIFVGVAKGAGSGVVKVVEQLARGEWVPTHHEILRPSFTTKACVIASLVFTLERHSMYVTAPHDLVYLCVVGFFIYFKLASVCLNVHDVLLPIENVLCAVFMGGIIDAFAKAVDATKQAIHSNRILSEEEILAKEREKVLKKKKAALQQQISNGTDKKNN</sequence>
<dbReference type="PANTHER" id="PTHR12454">
    <property type="entry name" value="TRIMERIC INTRACELLULAR CATION CHANNEL"/>
    <property type="match status" value="1"/>
</dbReference>
<evidence type="ECO:0000256" key="5">
    <source>
        <dbReference type="ARBA" id="ARBA00022692"/>
    </source>
</evidence>
<keyword evidence="6" id="KW-0631">Potassium channel</keyword>
<evidence type="ECO:0000256" key="6">
    <source>
        <dbReference type="ARBA" id="ARBA00022826"/>
    </source>
</evidence>
<evidence type="ECO:0000256" key="9">
    <source>
        <dbReference type="ARBA" id="ARBA00023065"/>
    </source>
</evidence>
<dbReference type="GO" id="GO:0012505">
    <property type="term" value="C:endomembrane system"/>
    <property type="evidence" value="ECO:0007669"/>
    <property type="project" value="UniProtKB-SubCell"/>
</dbReference>
<keyword evidence="10 12" id="KW-0472">Membrane</keyword>
<keyword evidence="9" id="KW-0406">Ion transport</keyword>
<evidence type="ECO:0000256" key="10">
    <source>
        <dbReference type="ARBA" id="ARBA00023136"/>
    </source>
</evidence>
<dbReference type="Pfam" id="PF05197">
    <property type="entry name" value="TRIC"/>
    <property type="match status" value="1"/>
</dbReference>
<evidence type="ECO:0000256" key="2">
    <source>
        <dbReference type="ARBA" id="ARBA00005766"/>
    </source>
</evidence>
<keyword evidence="13" id="KW-1185">Reference proteome</keyword>
<evidence type="ECO:0000256" key="8">
    <source>
        <dbReference type="ARBA" id="ARBA00022989"/>
    </source>
</evidence>
<keyword evidence="7" id="KW-0630">Potassium</keyword>
<proteinExistence type="inferred from homology"/>
<accession>A0A1I7TFP0</accession>
<dbReference type="GO" id="GO:0042802">
    <property type="term" value="F:identical protein binding"/>
    <property type="evidence" value="ECO:0007669"/>
    <property type="project" value="InterPro"/>
</dbReference>
<feature type="transmembrane region" description="Helical" evidence="12">
    <location>
        <begin position="62"/>
        <end position="82"/>
    </location>
</feature>
<protein>
    <submittedName>
        <fullName evidence="14">Trimeric intracellular cation channel type B</fullName>
    </submittedName>
</protein>
<evidence type="ECO:0000313" key="13">
    <source>
        <dbReference type="Proteomes" id="UP000095282"/>
    </source>
</evidence>
<evidence type="ECO:0000256" key="7">
    <source>
        <dbReference type="ARBA" id="ARBA00022958"/>
    </source>
</evidence>
<comment type="subcellular location">
    <subcellularLocation>
        <location evidence="1">Endomembrane system</location>
        <topology evidence="1">Multi-pass membrane protein</topology>
    </subcellularLocation>
</comment>
<evidence type="ECO:0000256" key="4">
    <source>
        <dbReference type="ARBA" id="ARBA00022538"/>
    </source>
</evidence>
<keyword evidence="5 12" id="KW-0812">Transmembrane</keyword>
<keyword evidence="4" id="KW-0633">Potassium transport</keyword>
<dbReference type="eggNOG" id="KOG3944">
    <property type="taxonomic scope" value="Eukaryota"/>
</dbReference>
<feature type="transmembrane region" description="Helical" evidence="12">
    <location>
        <begin position="94"/>
        <end position="114"/>
    </location>
</feature>
<evidence type="ECO:0000256" key="11">
    <source>
        <dbReference type="ARBA" id="ARBA00023303"/>
    </source>
</evidence>
<dbReference type="InterPro" id="IPR007866">
    <property type="entry name" value="TRIC_channel"/>
</dbReference>
<name>A0A1I7TFP0_9PELO</name>
<dbReference type="GO" id="GO:0005267">
    <property type="term" value="F:potassium channel activity"/>
    <property type="evidence" value="ECO:0007669"/>
    <property type="project" value="UniProtKB-KW"/>
</dbReference>
<dbReference type="PANTHER" id="PTHR12454:SF18">
    <property type="entry name" value="TRIMERIC INTRACELLULAR CATION CHANNEL TYPE 1B.2"/>
    <property type="match status" value="1"/>
</dbReference>
<dbReference type="Proteomes" id="UP000095282">
    <property type="component" value="Unplaced"/>
</dbReference>
<evidence type="ECO:0000256" key="3">
    <source>
        <dbReference type="ARBA" id="ARBA00022448"/>
    </source>
</evidence>
<evidence type="ECO:0000256" key="12">
    <source>
        <dbReference type="SAM" id="Phobius"/>
    </source>
</evidence>